<evidence type="ECO:0000256" key="2">
    <source>
        <dbReference type="ARBA" id="ARBA00022617"/>
    </source>
</evidence>
<evidence type="ECO:0000256" key="3">
    <source>
        <dbReference type="ARBA" id="ARBA00022692"/>
    </source>
</evidence>
<evidence type="ECO:0000256" key="7">
    <source>
        <dbReference type="ARBA" id="ARBA00023136"/>
    </source>
</evidence>
<feature type="transmembrane region" description="Helical" evidence="8">
    <location>
        <begin position="107"/>
        <end position="126"/>
    </location>
</feature>
<dbReference type="PANTHER" id="PTHR41910">
    <property type="entry name" value="SUCCINATE DEHYDROGENASE 2 MEMBRANE SUBUNIT SDHC"/>
    <property type="match status" value="1"/>
</dbReference>
<evidence type="ECO:0000313" key="9">
    <source>
        <dbReference type="EMBL" id="VAW93519.1"/>
    </source>
</evidence>
<dbReference type="PIRSF" id="PIRSF000178">
    <property type="entry name" value="SDH_cyt_b560"/>
    <property type="match status" value="1"/>
</dbReference>
<dbReference type="AlphaFoldDB" id="A0A3B1A5P0"/>
<dbReference type="SUPFAM" id="SSF81343">
    <property type="entry name" value="Fumarate reductase respiratory complex transmembrane subunits"/>
    <property type="match status" value="1"/>
</dbReference>
<accession>A0A3B1A5P0</accession>
<evidence type="ECO:0000256" key="1">
    <source>
        <dbReference type="ARBA" id="ARBA00004370"/>
    </source>
</evidence>
<dbReference type="Pfam" id="PF01127">
    <property type="entry name" value="Sdh_cyt"/>
    <property type="match status" value="1"/>
</dbReference>
<keyword evidence="7 8" id="KW-0472">Membrane</keyword>
<dbReference type="NCBIfam" id="TIGR02970">
    <property type="entry name" value="succ_dehyd_cytB"/>
    <property type="match status" value="1"/>
</dbReference>
<gene>
    <name evidence="9" type="ORF">MNBD_GAMMA22-755</name>
</gene>
<dbReference type="GO" id="GO:0016020">
    <property type="term" value="C:membrane"/>
    <property type="evidence" value="ECO:0007669"/>
    <property type="project" value="UniProtKB-SubCell"/>
</dbReference>
<evidence type="ECO:0000256" key="5">
    <source>
        <dbReference type="ARBA" id="ARBA00022989"/>
    </source>
</evidence>
<keyword evidence="3 8" id="KW-0812">Transmembrane</keyword>
<dbReference type="GO" id="GO:0006099">
    <property type="term" value="P:tricarboxylic acid cycle"/>
    <property type="evidence" value="ECO:0007669"/>
    <property type="project" value="InterPro"/>
</dbReference>
<dbReference type="EMBL" id="UOFS01000013">
    <property type="protein sequence ID" value="VAW93519.1"/>
    <property type="molecule type" value="Genomic_DNA"/>
</dbReference>
<evidence type="ECO:0000256" key="6">
    <source>
        <dbReference type="ARBA" id="ARBA00023004"/>
    </source>
</evidence>
<name>A0A3B1A5P0_9ZZZZ</name>
<organism evidence="9">
    <name type="scientific">hydrothermal vent metagenome</name>
    <dbReference type="NCBI Taxonomy" id="652676"/>
    <lineage>
        <taxon>unclassified sequences</taxon>
        <taxon>metagenomes</taxon>
        <taxon>ecological metagenomes</taxon>
    </lineage>
</organism>
<dbReference type="InterPro" id="IPR034804">
    <property type="entry name" value="SQR/QFR_C/D"/>
</dbReference>
<sequence>MLEKQQKPKFLNLFQISMPVTALVSILHRLSGLLLVLMLPVIVYAFHVSIQNKIQFEALLNYFNSTLFQIILIAIVWIVLHHIFAGIRYLLIDIELGVSLSVAKLSAWFANIAALIITLLFAIRLLT</sequence>
<dbReference type="Gene3D" id="1.20.1300.10">
    <property type="entry name" value="Fumarate reductase/succinate dehydrogenase, transmembrane subunit"/>
    <property type="match status" value="1"/>
</dbReference>
<dbReference type="InterPro" id="IPR039023">
    <property type="entry name" value="SdhC_prok"/>
</dbReference>
<evidence type="ECO:0000256" key="4">
    <source>
        <dbReference type="ARBA" id="ARBA00022723"/>
    </source>
</evidence>
<dbReference type="CDD" id="cd03499">
    <property type="entry name" value="SQR_TypeC_SdhC"/>
    <property type="match status" value="1"/>
</dbReference>
<dbReference type="InterPro" id="IPR014314">
    <property type="entry name" value="Succ_DH_cytb556"/>
</dbReference>
<comment type="subcellular location">
    <subcellularLocation>
        <location evidence="1">Membrane</location>
    </subcellularLocation>
</comment>
<proteinExistence type="predicted"/>
<dbReference type="GO" id="GO:0009055">
    <property type="term" value="F:electron transfer activity"/>
    <property type="evidence" value="ECO:0007669"/>
    <property type="project" value="InterPro"/>
</dbReference>
<evidence type="ECO:0000256" key="8">
    <source>
        <dbReference type="SAM" id="Phobius"/>
    </source>
</evidence>
<protein>
    <submittedName>
        <fullName evidence="9">Succinate dehydrogenase cytochrome b-556 subunit</fullName>
    </submittedName>
</protein>
<reference evidence="9" key="1">
    <citation type="submission" date="2018-06" db="EMBL/GenBank/DDBJ databases">
        <authorList>
            <person name="Zhirakovskaya E."/>
        </authorList>
    </citation>
    <scope>NUCLEOTIDE SEQUENCE</scope>
</reference>
<keyword evidence="6" id="KW-0408">Iron</keyword>
<feature type="transmembrane region" description="Helical" evidence="8">
    <location>
        <begin position="67"/>
        <end position="87"/>
    </location>
</feature>
<keyword evidence="5 8" id="KW-1133">Transmembrane helix</keyword>
<dbReference type="GO" id="GO:0046872">
    <property type="term" value="F:metal ion binding"/>
    <property type="evidence" value="ECO:0007669"/>
    <property type="project" value="UniProtKB-KW"/>
</dbReference>
<feature type="transmembrane region" description="Helical" evidence="8">
    <location>
        <begin position="20"/>
        <end position="46"/>
    </location>
</feature>
<keyword evidence="2" id="KW-0349">Heme</keyword>
<dbReference type="PANTHER" id="PTHR41910:SF1">
    <property type="entry name" value="SUCCINATE DEHYDROGENASE HYDROPHOBIC MEMBRANE ANCHOR SUBUNIT"/>
    <property type="match status" value="1"/>
</dbReference>
<keyword evidence="4" id="KW-0479">Metal-binding</keyword>
<dbReference type="InterPro" id="IPR000701">
    <property type="entry name" value="SuccDH_FuR_B_TM-su"/>
</dbReference>